<sequence length="137" mass="16140">MSPSFIMMTFKTIQLSMLTKIKDYMLLLTKNERVLEEPHHDYELFQFMCQLEMNNIYEALEEQRNDTSFDLNAHQAYVDTLIEQSNLLQYVVSIVQEEGVIQAASILLMHSFDLYTVHRITNLSIPFLRNLENTQSK</sequence>
<dbReference type="HOGENOM" id="CLU_157067_0_0_9"/>
<reference evidence="1 2" key="1">
    <citation type="submission" date="2012-12" db="EMBL/GenBank/DDBJ databases">
        <title>The Genome Sequence of Bacillus cereus VD021.</title>
        <authorList>
            <consortium name="The Broad Institute Genome Sequencing Platform"/>
            <consortium name="The Broad Institute Genome Sequencing Center for Infectious Disease"/>
            <person name="Feldgarden M."/>
            <person name="Van der Auwera G.A."/>
            <person name="Mahillon J."/>
            <person name="Duprez V."/>
            <person name="Timmery S."/>
            <person name="Mattelet C."/>
            <person name="Dierick K."/>
            <person name="Sun M."/>
            <person name="Yu Z."/>
            <person name="Zhu L."/>
            <person name="Hu X."/>
            <person name="Shank E.B."/>
            <person name="Swiecicka I."/>
            <person name="Hansen B.M."/>
            <person name="Andrup L."/>
            <person name="Walker B."/>
            <person name="Young S.K."/>
            <person name="Zeng Q."/>
            <person name="Gargeya S."/>
            <person name="Fitzgerald M."/>
            <person name="Haas B."/>
            <person name="Abouelleil A."/>
            <person name="Alvarado L."/>
            <person name="Arachchi H.M."/>
            <person name="Berlin A.M."/>
            <person name="Chapman S.B."/>
            <person name="Dewar J."/>
            <person name="Goldberg J."/>
            <person name="Griggs A."/>
            <person name="Gujja S."/>
            <person name="Hansen M."/>
            <person name="Howarth C."/>
            <person name="Imamovic A."/>
            <person name="Larimer J."/>
            <person name="McCowan C."/>
            <person name="Murphy C."/>
            <person name="Neiman D."/>
            <person name="Pearson M."/>
            <person name="Priest M."/>
            <person name="Roberts A."/>
            <person name="Saif S."/>
            <person name="Shea T."/>
            <person name="Sisk P."/>
            <person name="Sykes S."/>
            <person name="Wortman J."/>
            <person name="Nusbaum C."/>
            <person name="Birren B."/>
        </authorList>
    </citation>
    <scope>NUCLEOTIDE SEQUENCE [LARGE SCALE GENOMIC DNA]</scope>
    <source>
        <strain evidence="1 2">VD021</strain>
    </source>
</reference>
<proteinExistence type="predicted"/>
<dbReference type="PATRIC" id="fig|1053224.3.peg.4721"/>
<protein>
    <submittedName>
        <fullName evidence="1">Uncharacterized protein</fullName>
    </submittedName>
</protein>
<dbReference type="EMBL" id="AHES01000054">
    <property type="protein sequence ID" value="EOO70447.1"/>
    <property type="molecule type" value="Genomic_DNA"/>
</dbReference>
<name>R8HC88_BACCE</name>
<dbReference type="Proteomes" id="UP000014040">
    <property type="component" value="Unassembled WGS sequence"/>
</dbReference>
<comment type="caution">
    <text evidence="1">The sequence shown here is derived from an EMBL/GenBank/DDBJ whole genome shotgun (WGS) entry which is preliminary data.</text>
</comment>
<evidence type="ECO:0000313" key="1">
    <source>
        <dbReference type="EMBL" id="EOO70447.1"/>
    </source>
</evidence>
<accession>R8HC88</accession>
<evidence type="ECO:0000313" key="2">
    <source>
        <dbReference type="Proteomes" id="UP000014040"/>
    </source>
</evidence>
<gene>
    <name evidence="1" type="ORF">IIC_04674</name>
</gene>
<dbReference type="AlphaFoldDB" id="R8HC88"/>
<organism evidence="1 2">
    <name type="scientific">Bacillus cereus VD021</name>
    <dbReference type="NCBI Taxonomy" id="1053224"/>
    <lineage>
        <taxon>Bacteria</taxon>
        <taxon>Bacillati</taxon>
        <taxon>Bacillota</taxon>
        <taxon>Bacilli</taxon>
        <taxon>Bacillales</taxon>
        <taxon>Bacillaceae</taxon>
        <taxon>Bacillus</taxon>
        <taxon>Bacillus cereus group</taxon>
    </lineage>
</organism>